<keyword evidence="2 12" id="KW-0812">Transmembrane</keyword>
<evidence type="ECO:0000313" key="14">
    <source>
        <dbReference type="Ensembl" id="ENSCLMP00005034666.1"/>
    </source>
</evidence>
<evidence type="ECO:0000256" key="6">
    <source>
        <dbReference type="ARBA" id="ARBA00022833"/>
    </source>
</evidence>
<dbReference type="SUPFAM" id="SSF57850">
    <property type="entry name" value="RING/U-box"/>
    <property type="match status" value="1"/>
</dbReference>
<dbReference type="GeneTree" id="ENSGT00940000156171"/>
<keyword evidence="6" id="KW-0862">Zinc</keyword>
<dbReference type="Pfam" id="PF02225">
    <property type="entry name" value="PA"/>
    <property type="match status" value="1"/>
</dbReference>
<proteinExistence type="predicted"/>
<evidence type="ECO:0000256" key="10">
    <source>
        <dbReference type="PROSITE-ProRule" id="PRU00175"/>
    </source>
</evidence>
<dbReference type="Proteomes" id="UP000694565">
    <property type="component" value="Unplaced"/>
</dbReference>
<evidence type="ECO:0000256" key="4">
    <source>
        <dbReference type="ARBA" id="ARBA00022729"/>
    </source>
</evidence>
<dbReference type="GO" id="GO:0016020">
    <property type="term" value="C:membrane"/>
    <property type="evidence" value="ECO:0007669"/>
    <property type="project" value="UniProtKB-SubCell"/>
</dbReference>
<gene>
    <name evidence="14" type="primary">rnf150b</name>
</gene>
<keyword evidence="5 10" id="KW-0863">Zinc-finger</keyword>
<keyword evidence="7 12" id="KW-1133">Transmembrane helix</keyword>
<protein>
    <recommendedName>
        <fullName evidence="9">RING finger protein 150</fullName>
    </recommendedName>
</protein>
<dbReference type="KEGG" id="clum:117747542"/>
<dbReference type="Gene3D" id="3.30.40.10">
    <property type="entry name" value="Zinc/RING finger domain, C3HC4 (zinc finger)"/>
    <property type="match status" value="1"/>
</dbReference>
<evidence type="ECO:0000256" key="3">
    <source>
        <dbReference type="ARBA" id="ARBA00022723"/>
    </source>
</evidence>
<dbReference type="PROSITE" id="PS50089">
    <property type="entry name" value="ZF_RING_2"/>
    <property type="match status" value="1"/>
</dbReference>
<dbReference type="PANTHER" id="PTHR46539:SF27">
    <property type="entry name" value="RING FINGER PROTEIN 128"/>
    <property type="match status" value="1"/>
</dbReference>
<dbReference type="RefSeq" id="XP_034412757.1">
    <property type="nucleotide sequence ID" value="XM_034556866.1"/>
</dbReference>
<dbReference type="OrthoDB" id="5357315at2759"/>
<dbReference type="Pfam" id="PF13639">
    <property type="entry name" value="zf-RING_2"/>
    <property type="match status" value="1"/>
</dbReference>
<dbReference type="SMART" id="SM00184">
    <property type="entry name" value="RING"/>
    <property type="match status" value="1"/>
</dbReference>
<feature type="region of interest" description="Disordered" evidence="11">
    <location>
        <begin position="375"/>
        <end position="409"/>
    </location>
</feature>
<evidence type="ECO:0000256" key="11">
    <source>
        <dbReference type="SAM" id="MobiDB-lite"/>
    </source>
</evidence>
<evidence type="ECO:0000259" key="13">
    <source>
        <dbReference type="PROSITE" id="PS50089"/>
    </source>
</evidence>
<dbReference type="InterPro" id="IPR046450">
    <property type="entry name" value="PA_dom_sf"/>
</dbReference>
<evidence type="ECO:0000256" key="2">
    <source>
        <dbReference type="ARBA" id="ARBA00022692"/>
    </source>
</evidence>
<dbReference type="CDD" id="cd02122">
    <property type="entry name" value="PA_GRAIL_like"/>
    <property type="match status" value="1"/>
</dbReference>
<evidence type="ECO:0000256" key="8">
    <source>
        <dbReference type="ARBA" id="ARBA00023136"/>
    </source>
</evidence>
<evidence type="ECO:0000256" key="9">
    <source>
        <dbReference type="ARBA" id="ARBA00074816"/>
    </source>
</evidence>
<evidence type="ECO:0000256" key="5">
    <source>
        <dbReference type="ARBA" id="ARBA00022771"/>
    </source>
</evidence>
<dbReference type="GO" id="GO:0008270">
    <property type="term" value="F:zinc ion binding"/>
    <property type="evidence" value="ECO:0007669"/>
    <property type="project" value="UniProtKB-KW"/>
</dbReference>
<dbReference type="PANTHER" id="PTHR46539">
    <property type="entry name" value="E3 UBIQUITIN-PROTEIN LIGASE ATL42"/>
    <property type="match status" value="1"/>
</dbReference>
<feature type="transmembrane region" description="Helical" evidence="12">
    <location>
        <begin position="6"/>
        <end position="30"/>
    </location>
</feature>
<comment type="subcellular location">
    <subcellularLocation>
        <location evidence="1">Membrane</location>
        <topology evidence="1">Single-pass type I membrane protein</topology>
    </subcellularLocation>
</comment>
<evidence type="ECO:0000256" key="1">
    <source>
        <dbReference type="ARBA" id="ARBA00004479"/>
    </source>
</evidence>
<keyword evidence="4" id="KW-0732">Signal</keyword>
<dbReference type="Ensembl" id="ENSCLMT00005036084.1">
    <property type="protein sequence ID" value="ENSCLMP00005034666.1"/>
    <property type="gene ID" value="ENSCLMG00005016565.1"/>
</dbReference>
<dbReference type="InterPro" id="IPR003137">
    <property type="entry name" value="PA_domain"/>
</dbReference>
<dbReference type="FunFam" id="3.50.30.30:FF:000016">
    <property type="entry name" value="Ring finger protein 150"/>
    <property type="match status" value="1"/>
</dbReference>
<evidence type="ECO:0000313" key="15">
    <source>
        <dbReference type="Proteomes" id="UP000694565"/>
    </source>
</evidence>
<keyword evidence="3" id="KW-0479">Metal-binding</keyword>
<dbReference type="AlphaFoldDB" id="A0A8C3G4Z7"/>
<keyword evidence="8 12" id="KW-0472">Membrane</keyword>
<dbReference type="SUPFAM" id="SSF52025">
    <property type="entry name" value="PA domain"/>
    <property type="match status" value="1"/>
</dbReference>
<reference evidence="14" key="1">
    <citation type="submission" date="2025-08" db="UniProtKB">
        <authorList>
            <consortium name="Ensembl"/>
        </authorList>
    </citation>
    <scope>IDENTIFICATION</scope>
</reference>
<name>A0A8C3G4Z7_CYCLU</name>
<evidence type="ECO:0000256" key="12">
    <source>
        <dbReference type="SAM" id="Phobius"/>
    </source>
</evidence>
<sequence>MAPGSLVAACRSLALSTWLLSFCFVHLLCLDFTVAEREEWYTAFVNITYVDPATSELRTEKTECGRYGEHSPKRDAKGVAVLPAALHDRQACDPNVRFAVPAHAAAWVALVARGNCTYRDKVRYAAAHNASAVVVFNVGAANPNETITMPHTGSGEVVSIMIPEPKGREVASLLDRNVTVTLTITIGTRNLQKYVSRTSVVFVSISFIVLMIISLAWLVFYYIQRFRYANARDRNQRRLGDAAKKAISKLQVRTIRKGDQETEADFDNCAVCIEGYKANDVVRVLPCRHLFHKSCVDPWLLDHRTCPMCKMNILKALGIALNADCLDDLPLDYDLALGGVGGGGALALEAVASGASSDGTLSEGDSSVVLDPGVRRVGLPQDYQDPDTLRDSPMTATTDTHTGELQPMASSASVASLVITVETGLSDEEGSVEPCQLGDTS</sequence>
<dbReference type="GeneID" id="117747542"/>
<dbReference type="FunFam" id="3.30.40.10:FF:000009">
    <property type="entry name" value="E3 ubiquitin-protein ligase RNF130"/>
    <property type="match status" value="1"/>
</dbReference>
<dbReference type="InterPro" id="IPR013083">
    <property type="entry name" value="Znf_RING/FYVE/PHD"/>
</dbReference>
<feature type="domain" description="RING-type" evidence="13">
    <location>
        <begin position="269"/>
        <end position="310"/>
    </location>
</feature>
<dbReference type="Gene3D" id="3.50.30.30">
    <property type="match status" value="1"/>
</dbReference>
<keyword evidence="15" id="KW-1185">Reference proteome</keyword>
<reference evidence="14" key="2">
    <citation type="submission" date="2025-09" db="UniProtKB">
        <authorList>
            <consortium name="Ensembl"/>
        </authorList>
    </citation>
    <scope>IDENTIFICATION</scope>
</reference>
<evidence type="ECO:0000256" key="7">
    <source>
        <dbReference type="ARBA" id="ARBA00022989"/>
    </source>
</evidence>
<feature type="transmembrane region" description="Helical" evidence="12">
    <location>
        <begin position="199"/>
        <end position="223"/>
    </location>
</feature>
<organism evidence="14 15">
    <name type="scientific">Cyclopterus lumpus</name>
    <name type="common">Lumpsucker</name>
    <dbReference type="NCBI Taxonomy" id="8103"/>
    <lineage>
        <taxon>Eukaryota</taxon>
        <taxon>Metazoa</taxon>
        <taxon>Chordata</taxon>
        <taxon>Craniata</taxon>
        <taxon>Vertebrata</taxon>
        <taxon>Euteleostomi</taxon>
        <taxon>Actinopterygii</taxon>
        <taxon>Neopterygii</taxon>
        <taxon>Teleostei</taxon>
        <taxon>Neoteleostei</taxon>
        <taxon>Acanthomorphata</taxon>
        <taxon>Eupercaria</taxon>
        <taxon>Perciformes</taxon>
        <taxon>Cottioidei</taxon>
        <taxon>Cottales</taxon>
        <taxon>Cyclopteridae</taxon>
        <taxon>Cyclopterus</taxon>
    </lineage>
</organism>
<accession>A0A8C3G4Z7</accession>
<dbReference type="CTD" id="792211"/>
<dbReference type="InterPro" id="IPR001841">
    <property type="entry name" value="Znf_RING"/>
</dbReference>
<dbReference type="CDD" id="cd16805">
    <property type="entry name" value="RING-H2_RNF150"/>
    <property type="match status" value="1"/>
</dbReference>